<dbReference type="EMBL" id="JAQOUE010000001">
    <property type="protein sequence ID" value="MDT7041361.1"/>
    <property type="molecule type" value="Genomic_DNA"/>
</dbReference>
<gene>
    <name evidence="8" type="ORF">PPG34_03305</name>
</gene>
<keyword evidence="5" id="KW-0560">Oxidoreductase</keyword>
<keyword evidence="9" id="KW-1185">Reference proteome</keyword>
<evidence type="ECO:0000256" key="2">
    <source>
        <dbReference type="ARBA" id="ARBA00008072"/>
    </source>
</evidence>
<reference evidence="8 9" key="1">
    <citation type="journal article" date="2023" name="ISME J.">
        <title>Cultivation and genomic characterization of novel and ubiquitous marine nitrite-oxidizing bacteria from the Nitrospirales.</title>
        <authorList>
            <person name="Mueller A.J."/>
            <person name="Daebeler A."/>
            <person name="Herbold C.W."/>
            <person name="Kirkegaard R.H."/>
            <person name="Daims H."/>
        </authorList>
    </citation>
    <scope>NUCLEOTIDE SEQUENCE [LARGE SCALE GENOMIC DNA]</scope>
    <source>
        <strain evidence="8 9">EB</strain>
    </source>
</reference>
<protein>
    <submittedName>
        <fullName evidence="8">Alcohol dehydrogenase catalytic domain-containing protein</fullName>
    </submittedName>
</protein>
<evidence type="ECO:0000313" key="9">
    <source>
        <dbReference type="Proteomes" id="UP001250932"/>
    </source>
</evidence>
<comment type="similarity">
    <text evidence="2">Belongs to the zinc-containing alcohol dehydrogenase family.</text>
</comment>
<evidence type="ECO:0000313" key="8">
    <source>
        <dbReference type="EMBL" id="MDT7041361.1"/>
    </source>
</evidence>
<comment type="caution">
    <text evidence="8">The sequence shown here is derived from an EMBL/GenBank/DDBJ whole genome shotgun (WGS) entry which is preliminary data.</text>
</comment>
<dbReference type="PANTHER" id="PTHR43350">
    <property type="entry name" value="NAD-DEPENDENT ALCOHOL DEHYDROGENASE"/>
    <property type="match status" value="1"/>
</dbReference>
<keyword evidence="4" id="KW-0862">Zinc</keyword>
<dbReference type="Proteomes" id="UP001250932">
    <property type="component" value="Unassembled WGS sequence"/>
</dbReference>
<dbReference type="CDD" id="cd08242">
    <property type="entry name" value="MDR_like"/>
    <property type="match status" value="1"/>
</dbReference>
<dbReference type="InterPro" id="IPR036291">
    <property type="entry name" value="NAD(P)-bd_dom_sf"/>
</dbReference>
<dbReference type="RefSeq" id="WP_313831715.1">
    <property type="nucleotide sequence ID" value="NZ_JAQOUE010000001.1"/>
</dbReference>
<feature type="domain" description="Alcohol dehydrogenase-like C-terminal" evidence="6">
    <location>
        <begin position="167"/>
        <end position="279"/>
    </location>
</feature>
<dbReference type="SUPFAM" id="SSF50129">
    <property type="entry name" value="GroES-like"/>
    <property type="match status" value="1"/>
</dbReference>
<evidence type="ECO:0000259" key="7">
    <source>
        <dbReference type="Pfam" id="PF08240"/>
    </source>
</evidence>
<dbReference type="Gene3D" id="3.90.180.10">
    <property type="entry name" value="Medium-chain alcohol dehydrogenases, catalytic domain"/>
    <property type="match status" value="1"/>
</dbReference>
<evidence type="ECO:0000259" key="6">
    <source>
        <dbReference type="Pfam" id="PF00107"/>
    </source>
</evidence>
<dbReference type="InterPro" id="IPR013149">
    <property type="entry name" value="ADH-like_C"/>
</dbReference>
<dbReference type="PANTHER" id="PTHR43350:SF2">
    <property type="entry name" value="GROES-LIKE ZINC-BINDING ALCOHOL DEHYDROGENASE FAMILY PROTEIN"/>
    <property type="match status" value="1"/>
</dbReference>
<dbReference type="SUPFAM" id="SSF51735">
    <property type="entry name" value="NAD(P)-binding Rossmann-fold domains"/>
    <property type="match status" value="1"/>
</dbReference>
<dbReference type="InterPro" id="IPR013154">
    <property type="entry name" value="ADH-like_N"/>
</dbReference>
<evidence type="ECO:0000256" key="5">
    <source>
        <dbReference type="ARBA" id="ARBA00023002"/>
    </source>
</evidence>
<sequence>MRAIQLAPALQFTTKCPKPTPPAGEALVRVHQAGICATDLQLIKGYMEFQGNLGHEFVGTVEEAEGNDHLKGKRVVGEINAACRSCPTCKAGRLTHCPNRTTLGIDRRDGAFADYLCLPIANLYSLPEEISNDQAVFIEPLAAACRILEQISIVPSDRVIIIGDGRLGLLCAQVLHTTNCKLTVLGRHEEKLNLLRQQGIETTMQPEEVTPGVDIVIEATGSPDGLKLANQLIRPQGTLVLKSTYHGQTTFDFTSLVVNEVNLVGSRCGPFPKAIELLKRTRVSVEPLIHARYSLDEGMKAIQHAEARGTLKVLLTMD</sequence>
<dbReference type="Gene3D" id="3.40.50.720">
    <property type="entry name" value="NAD(P)-binding Rossmann-like Domain"/>
    <property type="match status" value="1"/>
</dbReference>
<evidence type="ECO:0000256" key="1">
    <source>
        <dbReference type="ARBA" id="ARBA00001947"/>
    </source>
</evidence>
<evidence type="ECO:0000256" key="3">
    <source>
        <dbReference type="ARBA" id="ARBA00022723"/>
    </source>
</evidence>
<name>A0ABU3K4Q8_9BACT</name>
<proteinExistence type="inferred from homology"/>
<organism evidence="8 9">
    <name type="scientific">Candidatus Nitronereus thalassa</name>
    <dbReference type="NCBI Taxonomy" id="3020898"/>
    <lineage>
        <taxon>Bacteria</taxon>
        <taxon>Pseudomonadati</taxon>
        <taxon>Nitrospirota</taxon>
        <taxon>Nitrospiria</taxon>
        <taxon>Nitrospirales</taxon>
        <taxon>Nitrospiraceae</taxon>
        <taxon>Candidatus Nitronereus</taxon>
    </lineage>
</organism>
<feature type="domain" description="Alcohol dehydrogenase-like N-terminal" evidence="7">
    <location>
        <begin position="23"/>
        <end position="128"/>
    </location>
</feature>
<keyword evidence="3" id="KW-0479">Metal-binding</keyword>
<dbReference type="Pfam" id="PF00107">
    <property type="entry name" value="ADH_zinc_N"/>
    <property type="match status" value="1"/>
</dbReference>
<comment type="cofactor">
    <cofactor evidence="1">
        <name>Zn(2+)</name>
        <dbReference type="ChEBI" id="CHEBI:29105"/>
    </cofactor>
</comment>
<evidence type="ECO:0000256" key="4">
    <source>
        <dbReference type="ARBA" id="ARBA00022833"/>
    </source>
</evidence>
<accession>A0ABU3K4Q8</accession>
<dbReference type="InterPro" id="IPR011032">
    <property type="entry name" value="GroES-like_sf"/>
</dbReference>
<dbReference type="Pfam" id="PF08240">
    <property type="entry name" value="ADH_N"/>
    <property type="match status" value="1"/>
</dbReference>